<proteinExistence type="predicted"/>
<evidence type="ECO:0000313" key="3">
    <source>
        <dbReference type="Proteomes" id="UP000806378"/>
    </source>
</evidence>
<dbReference type="Gramene" id="rna-gnl|WGS:JABURB|Cocit.L2344.1">
    <property type="protein sequence ID" value="cds-KAF7848047.1"/>
    <property type="gene ID" value="gene-BT93_L2344"/>
</dbReference>
<dbReference type="AlphaFoldDB" id="A0A8T0CK86"/>
<reference evidence="2" key="1">
    <citation type="submission" date="2020-05" db="EMBL/GenBank/DDBJ databases">
        <title>WGS assembly of Corymbia citriodora subspecies variegata.</title>
        <authorList>
            <person name="Barry K."/>
            <person name="Hundley H."/>
            <person name="Shu S."/>
            <person name="Jenkins J."/>
            <person name="Grimwood J."/>
            <person name="Baten A."/>
        </authorList>
    </citation>
    <scope>NUCLEOTIDE SEQUENCE</scope>
    <source>
        <strain evidence="2">CV2-018</strain>
    </source>
</reference>
<dbReference type="EMBL" id="MU090335">
    <property type="protein sequence ID" value="KAF7848047.1"/>
    <property type="molecule type" value="Genomic_DNA"/>
</dbReference>
<organism evidence="2 3">
    <name type="scientific">Corymbia citriodora subsp. variegata</name>
    <dbReference type="NCBI Taxonomy" id="360336"/>
    <lineage>
        <taxon>Eukaryota</taxon>
        <taxon>Viridiplantae</taxon>
        <taxon>Streptophyta</taxon>
        <taxon>Embryophyta</taxon>
        <taxon>Tracheophyta</taxon>
        <taxon>Spermatophyta</taxon>
        <taxon>Magnoliopsida</taxon>
        <taxon>eudicotyledons</taxon>
        <taxon>Gunneridae</taxon>
        <taxon>Pentapetalae</taxon>
        <taxon>rosids</taxon>
        <taxon>malvids</taxon>
        <taxon>Myrtales</taxon>
        <taxon>Myrtaceae</taxon>
        <taxon>Myrtoideae</taxon>
        <taxon>Eucalypteae</taxon>
        <taxon>Corymbia</taxon>
    </lineage>
</organism>
<evidence type="ECO:0000313" key="2">
    <source>
        <dbReference type="EMBL" id="KAF7848047.1"/>
    </source>
</evidence>
<sequence>MAQTVHIEGTTPNEHINDFTDLNDNPMNMLPSNENAKIAGGLERTREGLEINDVQETTERVELSCRTSWAKLGRFSLEYMLVRWQSFSAGSSEVQ</sequence>
<feature type="region of interest" description="Disordered" evidence="1">
    <location>
        <begin position="1"/>
        <end position="21"/>
    </location>
</feature>
<comment type="caution">
    <text evidence="2">The sequence shown here is derived from an EMBL/GenBank/DDBJ whole genome shotgun (WGS) entry which is preliminary data.</text>
</comment>
<feature type="compositionally biased region" description="Polar residues" evidence="1">
    <location>
        <begin position="10"/>
        <end position="21"/>
    </location>
</feature>
<protein>
    <submittedName>
        <fullName evidence="2">Uncharacterized protein</fullName>
    </submittedName>
</protein>
<evidence type="ECO:0000256" key="1">
    <source>
        <dbReference type="SAM" id="MobiDB-lite"/>
    </source>
</evidence>
<accession>A0A8T0CK86</accession>
<dbReference type="Proteomes" id="UP000806378">
    <property type="component" value="Unassembled WGS sequence"/>
</dbReference>
<gene>
    <name evidence="2" type="ORF">BT93_L2344</name>
</gene>
<keyword evidence="3" id="KW-1185">Reference proteome</keyword>
<name>A0A8T0CK86_CORYI</name>